<dbReference type="EMBL" id="JANPWB010000011">
    <property type="protein sequence ID" value="KAJ1122694.1"/>
    <property type="molecule type" value="Genomic_DNA"/>
</dbReference>
<name>A0AAV7P6C4_PLEWA</name>
<feature type="region of interest" description="Disordered" evidence="1">
    <location>
        <begin position="50"/>
        <end position="103"/>
    </location>
</feature>
<evidence type="ECO:0000313" key="3">
    <source>
        <dbReference type="Proteomes" id="UP001066276"/>
    </source>
</evidence>
<dbReference type="Proteomes" id="UP001066276">
    <property type="component" value="Chromosome 7"/>
</dbReference>
<evidence type="ECO:0000313" key="2">
    <source>
        <dbReference type="EMBL" id="KAJ1122694.1"/>
    </source>
</evidence>
<keyword evidence="3" id="KW-1185">Reference proteome</keyword>
<dbReference type="AlphaFoldDB" id="A0AAV7P6C4"/>
<feature type="compositionally biased region" description="Low complexity" evidence="1">
    <location>
        <begin position="66"/>
        <end position="80"/>
    </location>
</feature>
<accession>A0AAV7P6C4</accession>
<reference evidence="2" key="1">
    <citation type="journal article" date="2022" name="bioRxiv">
        <title>Sequencing and chromosome-scale assembly of the giantPleurodeles waltlgenome.</title>
        <authorList>
            <person name="Brown T."/>
            <person name="Elewa A."/>
            <person name="Iarovenko S."/>
            <person name="Subramanian E."/>
            <person name="Araus A.J."/>
            <person name="Petzold A."/>
            <person name="Susuki M."/>
            <person name="Suzuki K.-i.T."/>
            <person name="Hayashi T."/>
            <person name="Toyoda A."/>
            <person name="Oliveira C."/>
            <person name="Osipova E."/>
            <person name="Leigh N.D."/>
            <person name="Simon A."/>
            <person name="Yun M.H."/>
        </authorList>
    </citation>
    <scope>NUCLEOTIDE SEQUENCE</scope>
    <source>
        <strain evidence="2">20211129_DDA</strain>
        <tissue evidence="2">Liver</tissue>
    </source>
</reference>
<proteinExistence type="predicted"/>
<sequence>MAHRCSQRVHRPLSCSPSPLVDCLRPRPASPVVLLEAAASLQHAGLVTRSGLGVRTGPPRLQSREPAAAPTPYRPATTPPGGDIRCWDASLPEPDPPTAERSD</sequence>
<gene>
    <name evidence="2" type="ORF">NDU88_001179</name>
</gene>
<protein>
    <submittedName>
        <fullName evidence="2">Uncharacterized protein</fullName>
    </submittedName>
</protein>
<evidence type="ECO:0000256" key="1">
    <source>
        <dbReference type="SAM" id="MobiDB-lite"/>
    </source>
</evidence>
<organism evidence="2 3">
    <name type="scientific">Pleurodeles waltl</name>
    <name type="common">Iberian ribbed newt</name>
    <dbReference type="NCBI Taxonomy" id="8319"/>
    <lineage>
        <taxon>Eukaryota</taxon>
        <taxon>Metazoa</taxon>
        <taxon>Chordata</taxon>
        <taxon>Craniata</taxon>
        <taxon>Vertebrata</taxon>
        <taxon>Euteleostomi</taxon>
        <taxon>Amphibia</taxon>
        <taxon>Batrachia</taxon>
        <taxon>Caudata</taxon>
        <taxon>Salamandroidea</taxon>
        <taxon>Salamandridae</taxon>
        <taxon>Pleurodelinae</taxon>
        <taxon>Pleurodeles</taxon>
    </lineage>
</organism>
<comment type="caution">
    <text evidence="2">The sequence shown here is derived from an EMBL/GenBank/DDBJ whole genome shotgun (WGS) entry which is preliminary data.</text>
</comment>